<feature type="region of interest" description="Disordered" evidence="1">
    <location>
        <begin position="143"/>
        <end position="191"/>
    </location>
</feature>
<protein>
    <recommendedName>
        <fullName evidence="5">Sema domain-containing protein</fullName>
    </recommendedName>
</protein>
<accession>A0A5E4B0W9</accession>
<evidence type="ECO:0000256" key="1">
    <source>
        <dbReference type="SAM" id="MobiDB-lite"/>
    </source>
</evidence>
<evidence type="ECO:0008006" key="5">
    <source>
        <dbReference type="Google" id="ProtNLM"/>
    </source>
</evidence>
<dbReference type="EMBL" id="WJEC01002123">
    <property type="protein sequence ID" value="KAF7477135.1"/>
    <property type="molecule type" value="Genomic_DNA"/>
</dbReference>
<dbReference type="Proteomes" id="UP000335636">
    <property type="component" value="Unassembled WGS sequence"/>
</dbReference>
<proteinExistence type="predicted"/>
<evidence type="ECO:0000313" key="4">
    <source>
        <dbReference type="Proteomes" id="UP000335636"/>
    </source>
</evidence>
<evidence type="ECO:0000313" key="3">
    <source>
        <dbReference type="EMBL" id="VTJ63383.1"/>
    </source>
</evidence>
<keyword evidence="4" id="KW-1185">Reference proteome</keyword>
<reference evidence="3 4" key="1">
    <citation type="submission" date="2019-04" db="EMBL/GenBank/DDBJ databases">
        <authorList>
            <person name="Alioto T."/>
            <person name="Alioto T."/>
        </authorList>
    </citation>
    <scope>NUCLEOTIDE SEQUENCE [LARGE SCALE GENOMIC DNA]</scope>
</reference>
<gene>
    <name evidence="2" type="ORF">GHT09_011791</name>
    <name evidence="3" type="ORF">MONAX_5E009258</name>
</gene>
<dbReference type="Proteomes" id="UP000662637">
    <property type="component" value="Unassembled WGS sequence"/>
</dbReference>
<dbReference type="AlphaFoldDB" id="A0A5E4B0W9"/>
<dbReference type="EMBL" id="CABDUW010000227">
    <property type="protein sequence ID" value="VTJ63383.1"/>
    <property type="molecule type" value="Genomic_DNA"/>
</dbReference>
<reference evidence="2" key="2">
    <citation type="submission" date="2020-08" db="EMBL/GenBank/DDBJ databases">
        <authorList>
            <person name="Shumante A."/>
            <person name="Zimin A.V."/>
            <person name="Puiu D."/>
            <person name="Salzberg S.L."/>
        </authorList>
    </citation>
    <scope>NUCLEOTIDE SEQUENCE</scope>
    <source>
        <strain evidence="2">WC2-LM</strain>
        <tissue evidence="2">Liver</tissue>
    </source>
</reference>
<organism evidence="3 4">
    <name type="scientific">Marmota monax</name>
    <name type="common">Woodchuck</name>
    <dbReference type="NCBI Taxonomy" id="9995"/>
    <lineage>
        <taxon>Eukaryota</taxon>
        <taxon>Metazoa</taxon>
        <taxon>Chordata</taxon>
        <taxon>Craniata</taxon>
        <taxon>Vertebrata</taxon>
        <taxon>Euteleostomi</taxon>
        <taxon>Mammalia</taxon>
        <taxon>Eutheria</taxon>
        <taxon>Euarchontoglires</taxon>
        <taxon>Glires</taxon>
        <taxon>Rodentia</taxon>
        <taxon>Sciuromorpha</taxon>
        <taxon>Sciuridae</taxon>
        <taxon>Xerinae</taxon>
        <taxon>Marmotini</taxon>
        <taxon>Marmota</taxon>
    </lineage>
</organism>
<name>A0A5E4B0W9_MARMO</name>
<evidence type="ECO:0000313" key="2">
    <source>
        <dbReference type="EMBL" id="KAF7477135.1"/>
    </source>
</evidence>
<sequence>MEGTLGETGFCISGPLLRLSPEAGTAKASTMMAPRPLVILLLLPSLTLLVSHLSSSQDISSESSGEQQLCGLKEHPTVAFEDLKPWVSNFTFPGARDFSQLALDPSRNQLIVGARTCLVSQLPGTLHREGAQEPPAGQLATCASGQKRGPGKHCQDPVWGLGRDSRGLAPRSRVSPAQPRDSSRAEWGLGL</sequence>